<evidence type="ECO:0008006" key="3">
    <source>
        <dbReference type="Google" id="ProtNLM"/>
    </source>
</evidence>
<sequence length="588" mass="67220">MLPPSPFCDRFGTNYAPSAAEIIEIERILKEPEKRLPVVAQAIARLRQEQWLLESFIKNHRRLIRNRTPIRRVPDDIFREIFVHSLPDDHLPVRSIWEAPLLFTRVCRTWREIAISTPPLWNKIHISLPFPTIPPINEAFRSRIKAREEGLKLWLSRSGRLPLTISFYAVMPGADFLARRSWAEDEHSLNLLELESLYVNFARTLLSCAPPTRWEDVTLVVPNCIRDVLGTYGFLRLDTLKRFKSVISPCHVDSHDTTLHPFERIFEHAKSLRVLCLDEAYSRLPIQWNGLTEIVLGPPARALDREWSRCISSSDALRVLCHTRVSLQRCTMSIQFSQDNILQDSSAPIAVLSHLRSLNLFFNYEATSLRLLEYGSASSQTKTFLDSISAPNLTHSTISLWSKRRKRRPFDESPFISFFRHSGPLMSHLQIHAVSSKGLAKLLQCTPLLTALEFELWPKQGIVDLVRALAPAQFNAPDSQLLCPLLDTVTFTHCSSEDASPLVTLAYARSSPPEGSHVQKLRKMISTFAEPVFGQQQVIKSVSETLRSRGVTNKWTMPPDTRGLVTDDSPMRGLPVQRMWTLDPWWED</sequence>
<dbReference type="Gene3D" id="1.20.1280.50">
    <property type="match status" value="1"/>
</dbReference>
<comment type="caution">
    <text evidence="1">The sequence shown here is derived from an EMBL/GenBank/DDBJ whole genome shotgun (WGS) entry which is preliminary data.</text>
</comment>
<protein>
    <recommendedName>
        <fullName evidence="3">F-box domain-containing protein</fullName>
    </recommendedName>
</protein>
<dbReference type="EMBL" id="JAYKXP010000017">
    <property type="protein sequence ID" value="KAK7049333.1"/>
    <property type="molecule type" value="Genomic_DNA"/>
</dbReference>
<evidence type="ECO:0000313" key="2">
    <source>
        <dbReference type="Proteomes" id="UP001383192"/>
    </source>
</evidence>
<dbReference type="AlphaFoldDB" id="A0AAW0DE68"/>
<organism evidence="1 2">
    <name type="scientific">Paramarasmius palmivorus</name>
    <dbReference type="NCBI Taxonomy" id="297713"/>
    <lineage>
        <taxon>Eukaryota</taxon>
        <taxon>Fungi</taxon>
        <taxon>Dikarya</taxon>
        <taxon>Basidiomycota</taxon>
        <taxon>Agaricomycotina</taxon>
        <taxon>Agaricomycetes</taxon>
        <taxon>Agaricomycetidae</taxon>
        <taxon>Agaricales</taxon>
        <taxon>Marasmiineae</taxon>
        <taxon>Marasmiaceae</taxon>
        <taxon>Paramarasmius</taxon>
    </lineage>
</organism>
<accession>A0AAW0DE68</accession>
<reference evidence="1 2" key="1">
    <citation type="submission" date="2024-01" db="EMBL/GenBank/DDBJ databases">
        <title>A draft genome for a cacao thread blight-causing isolate of Paramarasmius palmivorus.</title>
        <authorList>
            <person name="Baruah I.K."/>
            <person name="Bukari Y."/>
            <person name="Amoako-Attah I."/>
            <person name="Meinhardt L.W."/>
            <person name="Bailey B.A."/>
            <person name="Cohen S.P."/>
        </authorList>
    </citation>
    <scope>NUCLEOTIDE SEQUENCE [LARGE SCALE GENOMIC DNA]</scope>
    <source>
        <strain evidence="1 2">GH-12</strain>
    </source>
</reference>
<keyword evidence="2" id="KW-1185">Reference proteome</keyword>
<proteinExistence type="predicted"/>
<evidence type="ECO:0000313" key="1">
    <source>
        <dbReference type="EMBL" id="KAK7049333.1"/>
    </source>
</evidence>
<gene>
    <name evidence="1" type="ORF">VNI00_005934</name>
</gene>
<dbReference type="Proteomes" id="UP001383192">
    <property type="component" value="Unassembled WGS sequence"/>
</dbReference>
<dbReference type="InterPro" id="IPR036047">
    <property type="entry name" value="F-box-like_dom_sf"/>
</dbReference>
<dbReference type="SUPFAM" id="SSF81383">
    <property type="entry name" value="F-box domain"/>
    <property type="match status" value="1"/>
</dbReference>
<name>A0AAW0DE68_9AGAR</name>